<dbReference type="InterPro" id="IPR001810">
    <property type="entry name" value="F-box_dom"/>
</dbReference>
<keyword evidence="3" id="KW-1185">Reference proteome</keyword>
<proteinExistence type="predicted"/>
<dbReference type="Gene3D" id="1.20.1280.50">
    <property type="match status" value="1"/>
</dbReference>
<dbReference type="Pfam" id="PF12937">
    <property type="entry name" value="F-box-like"/>
    <property type="match status" value="1"/>
</dbReference>
<reference evidence="2 3" key="1">
    <citation type="submission" date="2024-05" db="EMBL/GenBank/DDBJ databases">
        <title>A draft genome resource for the thread blight pathogen Marasmius tenuissimus strain MS-2.</title>
        <authorList>
            <person name="Yulfo-Soto G.E."/>
            <person name="Baruah I.K."/>
            <person name="Amoako-Attah I."/>
            <person name="Bukari Y."/>
            <person name="Meinhardt L.W."/>
            <person name="Bailey B.A."/>
            <person name="Cohen S.P."/>
        </authorList>
    </citation>
    <scope>NUCLEOTIDE SEQUENCE [LARGE SCALE GENOMIC DNA]</scope>
    <source>
        <strain evidence="2 3">MS-2</strain>
    </source>
</reference>
<evidence type="ECO:0000313" key="3">
    <source>
        <dbReference type="Proteomes" id="UP001437256"/>
    </source>
</evidence>
<name>A0ABR2ZPQ5_9AGAR</name>
<dbReference type="EMBL" id="JBBXMP010000107">
    <property type="protein sequence ID" value="KAL0062367.1"/>
    <property type="molecule type" value="Genomic_DNA"/>
</dbReference>
<feature type="domain" description="F-box" evidence="1">
    <location>
        <begin position="15"/>
        <end position="67"/>
    </location>
</feature>
<organism evidence="2 3">
    <name type="scientific">Marasmius tenuissimus</name>
    <dbReference type="NCBI Taxonomy" id="585030"/>
    <lineage>
        <taxon>Eukaryota</taxon>
        <taxon>Fungi</taxon>
        <taxon>Dikarya</taxon>
        <taxon>Basidiomycota</taxon>
        <taxon>Agaricomycotina</taxon>
        <taxon>Agaricomycetes</taxon>
        <taxon>Agaricomycetidae</taxon>
        <taxon>Agaricales</taxon>
        <taxon>Marasmiineae</taxon>
        <taxon>Marasmiaceae</taxon>
        <taxon>Marasmius</taxon>
    </lineage>
</organism>
<protein>
    <recommendedName>
        <fullName evidence="1">F-box domain-containing protein</fullName>
    </recommendedName>
</protein>
<gene>
    <name evidence="2" type="ORF">AAF712_010778</name>
</gene>
<comment type="caution">
    <text evidence="2">The sequence shown here is derived from an EMBL/GenBank/DDBJ whole genome shotgun (WGS) entry which is preliminary data.</text>
</comment>
<sequence>MLAPRRHSGGSLQRQLPDEILSMIFTAAFYLCDDPLSAISIPLTLSHVCARWRKISISTSILWTRLVLFFPAVDSAQTERTTAWLARSKLQPLEILLDFRVSDWWEHDEPEENHPFTVESLELVLKILLRHLSQWKTFEMLTDTWEPIHAFLCHINTNVGGVVKAPLLQSVALSRCNEYFVTKGASFQPDDLKEPVALFGGDSAELDRLRDVSLTGVHVDWTRSCLRNLHDLSLKFHSADVMPSLPEFESMLSACPKLEGLTVLGWGPVLQDDSDGTHKTKTGSGCPQESKPVLHLPSLKSFSYGFVDSNYAIQFLGLLSMPSLHSFELQDLAASMSLSVHAPLDSTPLIEWLILSHQCHSSPGPSHHIPLGQIECLELEGLRSSKEMFARFLRAFASLKKICLSNADRNLMSALHPGERDRDDLLPGAVVIEGRERRRSSFASTSLTPLCPQLADMVCRRVDYKSLSEIVSARCQEGSGVQPLQTLEIDSSGDEFEDEGSSHTLTNEDHELLVKSGVDLVVHGRGEARV</sequence>
<evidence type="ECO:0000313" key="2">
    <source>
        <dbReference type="EMBL" id="KAL0062367.1"/>
    </source>
</evidence>
<dbReference type="SUPFAM" id="SSF52047">
    <property type="entry name" value="RNI-like"/>
    <property type="match status" value="1"/>
</dbReference>
<dbReference type="Proteomes" id="UP001437256">
    <property type="component" value="Unassembled WGS sequence"/>
</dbReference>
<accession>A0ABR2ZPQ5</accession>
<evidence type="ECO:0000259" key="1">
    <source>
        <dbReference type="Pfam" id="PF12937"/>
    </source>
</evidence>